<name>A0A5D8Z796_9GAMM</name>
<protein>
    <submittedName>
        <fullName evidence="1">Uncharacterized protein</fullName>
    </submittedName>
</protein>
<dbReference type="AlphaFoldDB" id="A0A5D8Z796"/>
<dbReference type="Proteomes" id="UP000323164">
    <property type="component" value="Unassembled WGS sequence"/>
</dbReference>
<evidence type="ECO:0000313" key="1">
    <source>
        <dbReference type="EMBL" id="TZF90805.1"/>
    </source>
</evidence>
<dbReference type="EMBL" id="VTRV01000026">
    <property type="protein sequence ID" value="TZF90805.1"/>
    <property type="molecule type" value="Genomic_DNA"/>
</dbReference>
<keyword evidence="2" id="KW-1185">Reference proteome</keyword>
<accession>A0A5D8Z796</accession>
<comment type="caution">
    <text evidence="1">The sequence shown here is derived from an EMBL/GenBank/DDBJ whole genome shotgun (WGS) entry which is preliminary data.</text>
</comment>
<sequence>MTDMNAKQRLQAMQATLRERGVVDVKFFFNKQPHASLTNVANDVADVVEAMLEKRYKPYAGVGDSVQGAI</sequence>
<evidence type="ECO:0000313" key="2">
    <source>
        <dbReference type="Proteomes" id="UP000323164"/>
    </source>
</evidence>
<proteinExistence type="predicted"/>
<gene>
    <name evidence="1" type="ORF">FW784_03910</name>
</gene>
<reference evidence="1 2" key="1">
    <citation type="submission" date="2019-08" db="EMBL/GenBank/DDBJ databases">
        <title>Draft genome sequence of Lysobacter sp. UKS-15.</title>
        <authorList>
            <person name="Im W.-T."/>
        </authorList>
    </citation>
    <scope>NUCLEOTIDE SEQUENCE [LARGE SCALE GENOMIC DNA]</scope>
    <source>
        <strain evidence="1 2">UKS-15</strain>
    </source>
</reference>
<organism evidence="1 2">
    <name type="scientific">Cognatilysobacter lacus</name>
    <dbReference type="NCBI Taxonomy" id="1643323"/>
    <lineage>
        <taxon>Bacteria</taxon>
        <taxon>Pseudomonadati</taxon>
        <taxon>Pseudomonadota</taxon>
        <taxon>Gammaproteobacteria</taxon>
        <taxon>Lysobacterales</taxon>
        <taxon>Lysobacteraceae</taxon>
        <taxon>Cognatilysobacter</taxon>
    </lineage>
</organism>